<dbReference type="AlphaFoldDB" id="A0A2P8GXF6"/>
<comment type="caution">
    <text evidence="2">The sequence shown here is derived from an EMBL/GenBank/DDBJ whole genome shotgun (WGS) entry which is preliminary data.</text>
</comment>
<sequence>MNSRTPWRVLGAAMSRVPGISATADQVDARTAHPPSMHRSQLDPSSTFWLR</sequence>
<dbReference type="EMBL" id="PYAU01000001">
    <property type="protein sequence ID" value="PSL38631.1"/>
    <property type="molecule type" value="Genomic_DNA"/>
</dbReference>
<proteinExistence type="predicted"/>
<dbReference type="Proteomes" id="UP000241203">
    <property type="component" value="Unassembled WGS sequence"/>
</dbReference>
<evidence type="ECO:0000313" key="3">
    <source>
        <dbReference type="Proteomes" id="UP000241203"/>
    </source>
</evidence>
<evidence type="ECO:0000313" key="2">
    <source>
        <dbReference type="EMBL" id="PSL38631.1"/>
    </source>
</evidence>
<evidence type="ECO:0000256" key="1">
    <source>
        <dbReference type="SAM" id="MobiDB-lite"/>
    </source>
</evidence>
<organism evidence="2 3">
    <name type="scientific">Labedella gwakjiensis</name>
    <dbReference type="NCBI Taxonomy" id="390269"/>
    <lineage>
        <taxon>Bacteria</taxon>
        <taxon>Bacillati</taxon>
        <taxon>Actinomycetota</taxon>
        <taxon>Actinomycetes</taxon>
        <taxon>Micrococcales</taxon>
        <taxon>Microbacteriaceae</taxon>
        <taxon>Labedella</taxon>
    </lineage>
</organism>
<name>A0A2P8GXF6_9MICO</name>
<feature type="region of interest" description="Disordered" evidence="1">
    <location>
        <begin position="18"/>
        <end position="51"/>
    </location>
</feature>
<reference evidence="2 3" key="1">
    <citation type="submission" date="2018-03" db="EMBL/GenBank/DDBJ databases">
        <title>Genomic Encyclopedia of Archaeal and Bacterial Type Strains, Phase II (KMG-II): from individual species to whole genera.</title>
        <authorList>
            <person name="Goeker M."/>
        </authorList>
    </citation>
    <scope>NUCLEOTIDE SEQUENCE [LARGE SCALE GENOMIC DNA]</scope>
    <source>
        <strain evidence="2 3">DSM 21548</strain>
    </source>
</reference>
<gene>
    <name evidence="2" type="ORF">CLV49_2256</name>
</gene>
<protein>
    <submittedName>
        <fullName evidence="2">Uncharacterized protein</fullName>
    </submittedName>
</protein>
<accession>A0A2P8GXF6</accession>
<dbReference type="RefSeq" id="WP_158261959.1">
    <property type="nucleotide sequence ID" value="NZ_PYAU01000001.1"/>
</dbReference>
<feature type="compositionally biased region" description="Polar residues" evidence="1">
    <location>
        <begin position="38"/>
        <end position="51"/>
    </location>
</feature>